<keyword evidence="3" id="KW-1185">Reference proteome</keyword>
<dbReference type="Proteomes" id="UP000315369">
    <property type="component" value="Unassembled WGS sequence"/>
</dbReference>
<accession>A0A540WIN0</accession>
<evidence type="ECO:0000256" key="1">
    <source>
        <dbReference type="SAM" id="SignalP"/>
    </source>
</evidence>
<proteinExistence type="predicted"/>
<evidence type="ECO:0000313" key="2">
    <source>
        <dbReference type="EMBL" id="TQF08876.1"/>
    </source>
</evidence>
<reference evidence="2 3" key="1">
    <citation type="submission" date="2019-06" db="EMBL/GenBank/DDBJ databases">
        <authorList>
            <person name="Livingstone P."/>
            <person name="Whitworth D."/>
        </authorList>
    </citation>
    <scope>NUCLEOTIDE SEQUENCE [LARGE SCALE GENOMIC DNA]</scope>
    <source>
        <strain evidence="2 3">AM401</strain>
    </source>
</reference>
<sequence>MRKGFQKWVFVVGVVAGGALGVLHPAQAEAGAEACQNQCDDEGCSCFYRCFQLGPHCICEEFPTCM</sequence>
<feature type="chain" id="PRO_5022157106" description="Lipoprotein" evidence="1">
    <location>
        <begin position="29"/>
        <end position="66"/>
    </location>
</feature>
<name>A0A540WIN0_9BACT</name>
<evidence type="ECO:0008006" key="4">
    <source>
        <dbReference type="Google" id="ProtNLM"/>
    </source>
</evidence>
<organism evidence="2 3">
    <name type="scientific">Myxococcus llanfairpwllgwyngyllgogerychwyrndrobwllllantysiliogogogochensis</name>
    <dbReference type="NCBI Taxonomy" id="2590453"/>
    <lineage>
        <taxon>Bacteria</taxon>
        <taxon>Pseudomonadati</taxon>
        <taxon>Myxococcota</taxon>
        <taxon>Myxococcia</taxon>
        <taxon>Myxococcales</taxon>
        <taxon>Cystobacterineae</taxon>
        <taxon>Myxococcaceae</taxon>
        <taxon>Myxococcus</taxon>
    </lineage>
</organism>
<dbReference type="AlphaFoldDB" id="A0A540WIN0"/>
<keyword evidence="1" id="KW-0732">Signal</keyword>
<gene>
    <name evidence="2" type="ORF">FJV41_47550</name>
</gene>
<dbReference type="EMBL" id="VIFM01000428">
    <property type="protein sequence ID" value="TQF08876.1"/>
    <property type="molecule type" value="Genomic_DNA"/>
</dbReference>
<evidence type="ECO:0000313" key="3">
    <source>
        <dbReference type="Proteomes" id="UP000315369"/>
    </source>
</evidence>
<comment type="caution">
    <text evidence="2">The sequence shown here is derived from an EMBL/GenBank/DDBJ whole genome shotgun (WGS) entry which is preliminary data.</text>
</comment>
<feature type="signal peptide" evidence="1">
    <location>
        <begin position="1"/>
        <end position="28"/>
    </location>
</feature>
<protein>
    <recommendedName>
        <fullName evidence="4">Lipoprotein</fullName>
    </recommendedName>
</protein>
<dbReference type="OrthoDB" id="9979067at2"/>